<keyword evidence="2" id="KW-1133">Transmembrane helix</keyword>
<dbReference type="eggNOG" id="ENOG5031SXN">
    <property type="taxonomic scope" value="Bacteria"/>
</dbReference>
<keyword evidence="2" id="KW-0472">Membrane</keyword>
<comment type="caution">
    <text evidence="3">The sequence shown here is derived from an EMBL/GenBank/DDBJ whole genome shotgun (WGS) entry which is preliminary data.</text>
</comment>
<keyword evidence="2" id="KW-0812">Transmembrane</keyword>
<evidence type="ECO:0000256" key="2">
    <source>
        <dbReference type="SAM" id="Phobius"/>
    </source>
</evidence>
<evidence type="ECO:0000313" key="3">
    <source>
        <dbReference type="EMBL" id="KHD75026.1"/>
    </source>
</evidence>
<protein>
    <submittedName>
        <fullName evidence="3">Uncharacterized protein</fullName>
    </submittedName>
</protein>
<gene>
    <name evidence="3" type="ORF">MB27_24925</name>
</gene>
<name>A0A0A6UHU9_ACTUT</name>
<accession>A0A0A6UHU9</accession>
<evidence type="ECO:0000256" key="1">
    <source>
        <dbReference type="SAM" id="MobiDB-lite"/>
    </source>
</evidence>
<keyword evidence="4" id="KW-1185">Reference proteome</keyword>
<feature type="transmembrane region" description="Helical" evidence="2">
    <location>
        <begin position="47"/>
        <end position="69"/>
    </location>
</feature>
<feature type="compositionally biased region" description="Low complexity" evidence="1">
    <location>
        <begin position="74"/>
        <end position="103"/>
    </location>
</feature>
<organism evidence="3 4">
    <name type="scientific">Actinoplanes utahensis</name>
    <dbReference type="NCBI Taxonomy" id="1869"/>
    <lineage>
        <taxon>Bacteria</taxon>
        <taxon>Bacillati</taxon>
        <taxon>Actinomycetota</taxon>
        <taxon>Actinomycetes</taxon>
        <taxon>Micromonosporales</taxon>
        <taxon>Micromonosporaceae</taxon>
        <taxon>Actinoplanes</taxon>
    </lineage>
</organism>
<dbReference type="EMBL" id="JRTT01000032">
    <property type="protein sequence ID" value="KHD75026.1"/>
    <property type="molecule type" value="Genomic_DNA"/>
</dbReference>
<proteinExistence type="predicted"/>
<evidence type="ECO:0000313" key="4">
    <source>
        <dbReference type="Proteomes" id="UP000054537"/>
    </source>
</evidence>
<sequence length="260" mass="27188">MAGLGARLAATGGPDLRDFGAVPAGPGEPVTEVGRAGRTRWRNRTTVIVASAVTVALLGCLGAAVFSLIETGGPPESRPASRVSPVPSAAGPVVAGPQPVKQPVRTENDLDRVCADRYYPSAPKPRGDAPHPVLISEGTAGAESRTTRTLNRAAFAGSAADRRTWAPEPARTQLVACLNLAGAGKRIRDCKSGGRTLPLLEGRYTLTVHEVASHRKVLEKALVGAERACPFVVLESDGGTLHSAVRDQQLYDLLRKPVEG</sequence>
<dbReference type="AlphaFoldDB" id="A0A0A6UHU9"/>
<dbReference type="Proteomes" id="UP000054537">
    <property type="component" value="Unassembled WGS sequence"/>
</dbReference>
<reference evidence="3 4" key="1">
    <citation type="submission" date="2014-10" db="EMBL/GenBank/DDBJ databases">
        <title>Draft genome sequence of Actinoplanes utahensis NRRL 12052.</title>
        <authorList>
            <person name="Velasco-Bucheli B."/>
            <person name="del Cerro C."/>
            <person name="Hormigo D."/>
            <person name="Garcia J.L."/>
            <person name="Acebal C."/>
            <person name="Arroyo M."/>
            <person name="de la Mata I."/>
        </authorList>
    </citation>
    <scope>NUCLEOTIDE SEQUENCE [LARGE SCALE GENOMIC DNA]</scope>
    <source>
        <strain evidence="3 4">NRRL 12052</strain>
    </source>
</reference>
<feature type="region of interest" description="Disordered" evidence="1">
    <location>
        <begin position="73"/>
        <end position="103"/>
    </location>
</feature>